<reference evidence="7 8" key="1">
    <citation type="submission" date="2020-08" db="EMBL/GenBank/DDBJ databases">
        <authorList>
            <person name="Hejnol A."/>
        </authorList>
    </citation>
    <scope>NUCLEOTIDE SEQUENCE [LARGE SCALE GENOMIC DNA]</scope>
</reference>
<gene>
    <name evidence="7" type="ORF">DGYR_LOCUS2755</name>
</gene>
<feature type="DNA-binding region" description="Homeobox" evidence="4">
    <location>
        <begin position="144"/>
        <end position="206"/>
    </location>
</feature>
<dbReference type="SUPFAM" id="SSF46689">
    <property type="entry name" value="Homeodomain-like"/>
    <property type="match status" value="1"/>
</dbReference>
<dbReference type="InterPro" id="IPR001356">
    <property type="entry name" value="HD"/>
</dbReference>
<keyword evidence="2 4" id="KW-0371">Homeobox</keyword>
<organism evidence="7 8">
    <name type="scientific">Dimorphilus gyrociliatus</name>
    <dbReference type="NCBI Taxonomy" id="2664684"/>
    <lineage>
        <taxon>Eukaryota</taxon>
        <taxon>Metazoa</taxon>
        <taxon>Spiralia</taxon>
        <taxon>Lophotrochozoa</taxon>
        <taxon>Annelida</taxon>
        <taxon>Polychaeta</taxon>
        <taxon>Polychaeta incertae sedis</taxon>
        <taxon>Dinophilidae</taxon>
        <taxon>Dimorphilus</taxon>
    </lineage>
</organism>
<dbReference type="GO" id="GO:0006355">
    <property type="term" value="P:regulation of DNA-templated transcription"/>
    <property type="evidence" value="ECO:0007669"/>
    <property type="project" value="InterPro"/>
</dbReference>
<dbReference type="GO" id="GO:0005634">
    <property type="term" value="C:nucleus"/>
    <property type="evidence" value="ECO:0007669"/>
    <property type="project" value="UniProtKB-SubCell"/>
</dbReference>
<sequence>MLTSKDIWQNSRQNFNYSIPRTMYLGNPFFPLYYNSSLVSHDQPENFTPEANIQQYCAMNALSPSDIYSAGFHFHMTTYQGNLNSTSHYFTHQFSSSTPETREEEQSVEEDDEIDVVTITDDFQPLDISQAHDDNQTSPGQDEVQVRGRRFPDQVYKILYRWYDSHIDYPYASKSVIRDLSRQTKLSSKQIKRWLQRKRRTTRNIGKYCRTKDNSQSQVSSNEAEDIGESAVSQESYTYSTFTKSSELVAQSNQINAQNSKINKRKVDRYDSDETYDKNDKHQ</sequence>
<evidence type="ECO:0000259" key="6">
    <source>
        <dbReference type="PROSITE" id="PS50071"/>
    </source>
</evidence>
<evidence type="ECO:0000256" key="5">
    <source>
        <dbReference type="SAM" id="MobiDB-lite"/>
    </source>
</evidence>
<proteinExistence type="predicted"/>
<keyword evidence="8" id="KW-1185">Reference proteome</keyword>
<keyword evidence="1 4" id="KW-0238">DNA-binding</keyword>
<evidence type="ECO:0000256" key="3">
    <source>
        <dbReference type="ARBA" id="ARBA00023242"/>
    </source>
</evidence>
<feature type="compositionally biased region" description="Basic and acidic residues" evidence="5">
    <location>
        <begin position="268"/>
        <end position="283"/>
    </location>
</feature>
<dbReference type="GO" id="GO:0003677">
    <property type="term" value="F:DNA binding"/>
    <property type="evidence" value="ECO:0007669"/>
    <property type="project" value="UniProtKB-UniRule"/>
</dbReference>
<protein>
    <recommendedName>
        <fullName evidence="6">Homeobox domain-containing protein</fullName>
    </recommendedName>
</protein>
<dbReference type="EMBL" id="CAJFCJ010000004">
    <property type="protein sequence ID" value="CAD5113823.1"/>
    <property type="molecule type" value="Genomic_DNA"/>
</dbReference>
<feature type="domain" description="Homeobox" evidence="6">
    <location>
        <begin position="142"/>
        <end position="205"/>
    </location>
</feature>
<dbReference type="CDD" id="cd00086">
    <property type="entry name" value="homeodomain"/>
    <property type="match status" value="1"/>
</dbReference>
<evidence type="ECO:0000256" key="4">
    <source>
        <dbReference type="PROSITE-ProRule" id="PRU00108"/>
    </source>
</evidence>
<evidence type="ECO:0000313" key="7">
    <source>
        <dbReference type="EMBL" id="CAD5113823.1"/>
    </source>
</evidence>
<keyword evidence="3 4" id="KW-0539">Nucleus</keyword>
<dbReference type="InterPro" id="IPR008422">
    <property type="entry name" value="KN_HD"/>
</dbReference>
<feature type="region of interest" description="Disordered" evidence="5">
    <location>
        <begin position="211"/>
        <end position="230"/>
    </location>
</feature>
<dbReference type="AlphaFoldDB" id="A0A7I8VD33"/>
<name>A0A7I8VD33_9ANNE</name>
<dbReference type="Pfam" id="PF05920">
    <property type="entry name" value="Homeobox_KN"/>
    <property type="match status" value="1"/>
</dbReference>
<comment type="subcellular location">
    <subcellularLocation>
        <location evidence="4">Nucleus</location>
    </subcellularLocation>
</comment>
<comment type="caution">
    <text evidence="7">The sequence shown here is derived from an EMBL/GenBank/DDBJ whole genome shotgun (WGS) entry which is preliminary data.</text>
</comment>
<feature type="region of interest" description="Disordered" evidence="5">
    <location>
        <begin position="253"/>
        <end position="283"/>
    </location>
</feature>
<dbReference type="InterPro" id="IPR009057">
    <property type="entry name" value="Homeodomain-like_sf"/>
</dbReference>
<dbReference type="PROSITE" id="PS50071">
    <property type="entry name" value="HOMEOBOX_2"/>
    <property type="match status" value="1"/>
</dbReference>
<dbReference type="SMART" id="SM00389">
    <property type="entry name" value="HOX"/>
    <property type="match status" value="1"/>
</dbReference>
<evidence type="ECO:0000256" key="2">
    <source>
        <dbReference type="ARBA" id="ARBA00023155"/>
    </source>
</evidence>
<evidence type="ECO:0000256" key="1">
    <source>
        <dbReference type="ARBA" id="ARBA00023125"/>
    </source>
</evidence>
<accession>A0A7I8VD33</accession>
<evidence type="ECO:0000313" key="8">
    <source>
        <dbReference type="Proteomes" id="UP000549394"/>
    </source>
</evidence>
<dbReference type="Proteomes" id="UP000549394">
    <property type="component" value="Unassembled WGS sequence"/>
</dbReference>
<dbReference type="Gene3D" id="1.10.10.60">
    <property type="entry name" value="Homeodomain-like"/>
    <property type="match status" value="1"/>
</dbReference>